<dbReference type="SUPFAM" id="SSF54637">
    <property type="entry name" value="Thioesterase/thiol ester dehydrase-isomerase"/>
    <property type="match status" value="1"/>
</dbReference>
<organism evidence="3 4">
    <name type="scientific">Pseudomonas tructae</name>
    <dbReference type="NCBI Taxonomy" id="2518644"/>
    <lineage>
        <taxon>Bacteria</taxon>
        <taxon>Pseudomonadati</taxon>
        <taxon>Pseudomonadota</taxon>
        <taxon>Gammaproteobacteria</taxon>
        <taxon>Pseudomonadales</taxon>
        <taxon>Pseudomonadaceae</taxon>
        <taxon>Pseudomonas</taxon>
    </lineage>
</organism>
<protein>
    <submittedName>
        <fullName evidence="3">Acyl-CoA thioesterase</fullName>
    </submittedName>
</protein>
<gene>
    <name evidence="3" type="ORF">EXN22_23055</name>
</gene>
<dbReference type="PANTHER" id="PTHR31793">
    <property type="entry name" value="4-HYDROXYBENZOYL-COA THIOESTERASE FAMILY MEMBER"/>
    <property type="match status" value="1"/>
</dbReference>
<evidence type="ECO:0000256" key="1">
    <source>
        <dbReference type="ARBA" id="ARBA00005953"/>
    </source>
</evidence>
<dbReference type="AlphaFoldDB" id="A0A411MNQ8"/>
<reference evidence="3 4" key="1">
    <citation type="submission" date="2019-02" db="EMBL/GenBank/DDBJ databases">
        <title>Complete genome sequence of Pseudomonas sp. SNU WT1 isolated from rainbow trout.</title>
        <authorList>
            <person name="Oh W.T."/>
            <person name="Park S.C."/>
        </authorList>
    </citation>
    <scope>NUCLEOTIDE SEQUENCE [LARGE SCALE GENOMIC DNA]</scope>
    <source>
        <strain evidence="3 4">SNU WT1</strain>
    </source>
</reference>
<proteinExistence type="inferred from homology"/>
<name>A0A411MNQ8_9PSED</name>
<accession>A0A411MNQ8</accession>
<dbReference type="Proteomes" id="UP000291130">
    <property type="component" value="Chromosome"/>
</dbReference>
<dbReference type="Pfam" id="PF13279">
    <property type="entry name" value="4HBT_2"/>
    <property type="match status" value="1"/>
</dbReference>
<evidence type="ECO:0000313" key="4">
    <source>
        <dbReference type="Proteomes" id="UP000291130"/>
    </source>
</evidence>
<keyword evidence="4" id="KW-1185">Reference proteome</keyword>
<dbReference type="InterPro" id="IPR029069">
    <property type="entry name" value="HotDog_dom_sf"/>
</dbReference>
<dbReference type="OrthoDB" id="9799036at2"/>
<comment type="similarity">
    <text evidence="1">Belongs to the 4-hydroxybenzoyl-CoA thioesterase family.</text>
</comment>
<evidence type="ECO:0000313" key="3">
    <source>
        <dbReference type="EMBL" id="QBF28428.1"/>
    </source>
</evidence>
<dbReference type="PANTHER" id="PTHR31793:SF27">
    <property type="entry name" value="NOVEL THIOESTERASE SUPERFAMILY DOMAIN AND SAPOSIN A-TYPE DOMAIN CONTAINING PROTEIN (0610012H03RIK)"/>
    <property type="match status" value="1"/>
</dbReference>
<sequence length="137" mass="15992">MSNKGFDTVIEIKYRDTDSMGHVSSPIYYDYMQHAYLCYMHDLLKLPKSEKLPHIMVRSECDYIKQAMYGETLVVTSEVVKFGTKSFEIEHTMRRQDDSREVVAKAKSYHVMFDYDKQSTVPVPQAFKDQVLAFQEG</sequence>
<dbReference type="RefSeq" id="WP_130266226.1">
    <property type="nucleotide sequence ID" value="NZ_CP035952.1"/>
</dbReference>
<dbReference type="GO" id="GO:0047617">
    <property type="term" value="F:fatty acyl-CoA hydrolase activity"/>
    <property type="evidence" value="ECO:0007669"/>
    <property type="project" value="TreeGrafter"/>
</dbReference>
<dbReference type="InterPro" id="IPR050563">
    <property type="entry name" value="4-hydroxybenzoyl-CoA_TE"/>
</dbReference>
<dbReference type="CDD" id="cd00586">
    <property type="entry name" value="4HBT"/>
    <property type="match status" value="1"/>
</dbReference>
<evidence type="ECO:0000256" key="2">
    <source>
        <dbReference type="ARBA" id="ARBA00022801"/>
    </source>
</evidence>
<dbReference type="KEGG" id="ptk:EXN22_23055"/>
<dbReference type="EMBL" id="CP035952">
    <property type="protein sequence ID" value="QBF28428.1"/>
    <property type="molecule type" value="Genomic_DNA"/>
</dbReference>
<dbReference type="Gene3D" id="3.10.129.10">
    <property type="entry name" value="Hotdog Thioesterase"/>
    <property type="match status" value="1"/>
</dbReference>
<keyword evidence="2" id="KW-0378">Hydrolase</keyword>